<evidence type="ECO:0000313" key="3">
    <source>
        <dbReference type="Proteomes" id="UP001558652"/>
    </source>
</evidence>
<reference evidence="2 3" key="1">
    <citation type="submission" date="2024-07" db="EMBL/GenBank/DDBJ databases">
        <title>Chromosome-level genome assembly of the water stick insect Ranatra chinensis (Heteroptera: Nepidae).</title>
        <authorList>
            <person name="Liu X."/>
        </authorList>
    </citation>
    <scope>NUCLEOTIDE SEQUENCE [LARGE SCALE GENOMIC DNA]</scope>
    <source>
        <strain evidence="2">Cailab_2021Rc</strain>
        <tissue evidence="2">Muscle</tissue>
    </source>
</reference>
<dbReference type="InterPro" id="IPR036457">
    <property type="entry name" value="PPM-type-like_dom_sf"/>
</dbReference>
<feature type="compositionally biased region" description="Low complexity" evidence="1">
    <location>
        <begin position="80"/>
        <end position="93"/>
    </location>
</feature>
<feature type="region of interest" description="Disordered" evidence="1">
    <location>
        <begin position="162"/>
        <end position="215"/>
    </location>
</feature>
<dbReference type="EMBL" id="JBFDAA010000001">
    <property type="protein sequence ID" value="KAL1140826.1"/>
    <property type="molecule type" value="Genomic_DNA"/>
</dbReference>
<dbReference type="SUPFAM" id="SSF81606">
    <property type="entry name" value="PP2C-like"/>
    <property type="match status" value="1"/>
</dbReference>
<dbReference type="Proteomes" id="UP001558652">
    <property type="component" value="Unassembled WGS sequence"/>
</dbReference>
<accession>A0ABD0YYN7</accession>
<comment type="caution">
    <text evidence="2">The sequence shown here is derived from an EMBL/GenBank/DDBJ whole genome shotgun (WGS) entry which is preliminary data.</text>
</comment>
<name>A0ABD0YYN7_9HEMI</name>
<feature type="region of interest" description="Disordered" evidence="1">
    <location>
        <begin position="71"/>
        <end position="96"/>
    </location>
</feature>
<protein>
    <submittedName>
        <fullName evidence="2">Uncharacterized protein</fullName>
    </submittedName>
</protein>
<feature type="compositionally biased region" description="Basic and acidic residues" evidence="1">
    <location>
        <begin position="181"/>
        <end position="201"/>
    </location>
</feature>
<evidence type="ECO:0000256" key="1">
    <source>
        <dbReference type="SAM" id="MobiDB-lite"/>
    </source>
</evidence>
<proteinExistence type="predicted"/>
<sequence length="247" mass="27018">MTFPPTFGGQGDIKGVSQRLVQVSKSRGSNDNISVLVVFLKEPGGISRSRVSGRGGDGMEVFPDIYLNQNGKVQPPGGPVPAAVSPQPPVSQQHYDEEDFGPETDVDSVDDVLLSPSIAAAKAMASQSPVPGLGKVWVPHQKLQQQQENWLKTLPWSYADAVRNPAKKPPTKPQPEVAVVEPKEEHRPVEDDDVRPIREDTPPPTVQDIRKERRSSIPPVLDTGDYFCFNLGCVCVQRLPDTWRTGV</sequence>
<keyword evidence="3" id="KW-1185">Reference proteome</keyword>
<dbReference type="AlphaFoldDB" id="A0ABD0YYN7"/>
<gene>
    <name evidence="2" type="ORF">AAG570_000754</name>
</gene>
<organism evidence="2 3">
    <name type="scientific">Ranatra chinensis</name>
    <dbReference type="NCBI Taxonomy" id="642074"/>
    <lineage>
        <taxon>Eukaryota</taxon>
        <taxon>Metazoa</taxon>
        <taxon>Ecdysozoa</taxon>
        <taxon>Arthropoda</taxon>
        <taxon>Hexapoda</taxon>
        <taxon>Insecta</taxon>
        <taxon>Pterygota</taxon>
        <taxon>Neoptera</taxon>
        <taxon>Paraneoptera</taxon>
        <taxon>Hemiptera</taxon>
        <taxon>Heteroptera</taxon>
        <taxon>Panheteroptera</taxon>
        <taxon>Nepomorpha</taxon>
        <taxon>Nepidae</taxon>
        <taxon>Ranatrinae</taxon>
        <taxon>Ranatra</taxon>
    </lineage>
</organism>
<evidence type="ECO:0000313" key="2">
    <source>
        <dbReference type="EMBL" id="KAL1140826.1"/>
    </source>
</evidence>